<reference evidence="1 2" key="1">
    <citation type="submission" date="2016-10" db="EMBL/GenBank/DDBJ databases">
        <title>Evaluation of Human, Animal and Environmental Mycobacterium chelonae Isolates by Core Genome Phylogenomic Analysis, Targeted Gene Comparison, and Anti-microbial Susceptibility Patterns: A Tale of Mistaken Identities.</title>
        <authorList>
            <person name="Fogelson S.B."/>
            <person name="Camus A.C."/>
            <person name="Lorenz W."/>
            <person name="Vasireddy R."/>
            <person name="Vasireddy S."/>
            <person name="Smith T."/>
            <person name="Brown-Elliott B.A."/>
            <person name="Wallace R.J.Jr."/>
            <person name="Hasan N.A."/>
            <person name="Reischl U."/>
            <person name="Sanchez S."/>
        </authorList>
    </citation>
    <scope>NUCLEOTIDE SEQUENCE [LARGE SCALE GENOMIC DNA]</scope>
    <source>
        <strain evidence="1 2">8528</strain>
    </source>
</reference>
<comment type="caution">
    <text evidence="1">The sequence shown here is derived from an EMBL/GenBank/DDBJ whole genome shotgun (WGS) entry which is preliminary data.</text>
</comment>
<protein>
    <submittedName>
        <fullName evidence="1">Uncharacterized protein</fullName>
    </submittedName>
</protein>
<evidence type="ECO:0000313" key="2">
    <source>
        <dbReference type="Proteomes" id="UP000179621"/>
    </source>
</evidence>
<proteinExistence type="predicted"/>
<sequence>MMLREWTLASRPMQVIRIVRCLGWAVVMFGMGPAEFRRPGWVSLSARQEGLRRPSPGPQRIDP</sequence>
<evidence type="ECO:0000313" key="1">
    <source>
        <dbReference type="EMBL" id="OHU07335.1"/>
    </source>
</evidence>
<dbReference type="EMBL" id="MLIH01000033">
    <property type="protein sequence ID" value="OHU07335.1"/>
    <property type="molecule type" value="Genomic_DNA"/>
</dbReference>
<gene>
    <name evidence="1" type="ORF">BKG73_18980</name>
</gene>
<accession>A0ABX3BWK0</accession>
<organism evidence="1 2">
    <name type="scientific">Mycobacteroides saopaulense</name>
    <dbReference type="NCBI Taxonomy" id="1578165"/>
    <lineage>
        <taxon>Bacteria</taxon>
        <taxon>Bacillati</taxon>
        <taxon>Actinomycetota</taxon>
        <taxon>Actinomycetes</taxon>
        <taxon>Mycobacteriales</taxon>
        <taxon>Mycobacteriaceae</taxon>
        <taxon>Mycobacteroides</taxon>
    </lineage>
</organism>
<name>A0ABX3BWK0_9MYCO</name>
<keyword evidence="2" id="KW-1185">Reference proteome</keyword>
<dbReference type="Proteomes" id="UP000179621">
    <property type="component" value="Unassembled WGS sequence"/>
</dbReference>